<dbReference type="GO" id="GO:0006355">
    <property type="term" value="P:regulation of DNA-templated transcription"/>
    <property type="evidence" value="ECO:0007669"/>
    <property type="project" value="InterPro"/>
</dbReference>
<dbReference type="InterPro" id="IPR058245">
    <property type="entry name" value="NreC/VraR/RcsB-like_REC"/>
</dbReference>
<dbReference type="InterPro" id="IPR036388">
    <property type="entry name" value="WH-like_DNA-bd_sf"/>
</dbReference>
<dbReference type="GO" id="GO:0000160">
    <property type="term" value="P:phosphorelay signal transduction system"/>
    <property type="evidence" value="ECO:0007669"/>
    <property type="project" value="InterPro"/>
</dbReference>
<dbReference type="PANTHER" id="PTHR43214">
    <property type="entry name" value="TWO-COMPONENT RESPONSE REGULATOR"/>
    <property type="match status" value="1"/>
</dbReference>
<evidence type="ECO:0000313" key="7">
    <source>
        <dbReference type="EMBL" id="ABI66985.1"/>
    </source>
</evidence>
<accession>Q0AL58</accession>
<evidence type="ECO:0000256" key="2">
    <source>
        <dbReference type="ARBA" id="ARBA00023125"/>
    </source>
</evidence>
<evidence type="ECO:0000259" key="5">
    <source>
        <dbReference type="PROSITE" id="PS50043"/>
    </source>
</evidence>
<protein>
    <submittedName>
        <fullName evidence="7">Two component transcriptional regulator, LuxR family</fullName>
    </submittedName>
</protein>
<evidence type="ECO:0000256" key="4">
    <source>
        <dbReference type="SAM" id="MobiDB-lite"/>
    </source>
</evidence>
<dbReference type="SMART" id="SM00421">
    <property type="entry name" value="HTH_LUXR"/>
    <property type="match status" value="1"/>
</dbReference>
<dbReference type="STRING" id="394221.Mmar10_2699"/>
<dbReference type="Proteomes" id="UP000001964">
    <property type="component" value="Chromosome"/>
</dbReference>
<reference evidence="7 8" key="1">
    <citation type="submission" date="2006-08" db="EMBL/GenBank/DDBJ databases">
        <title>Complete sequence of Maricaulis maris MCS10.</title>
        <authorList>
            <consortium name="US DOE Joint Genome Institute"/>
            <person name="Copeland A."/>
            <person name="Lucas S."/>
            <person name="Lapidus A."/>
            <person name="Barry K."/>
            <person name="Detter J.C."/>
            <person name="Glavina del Rio T."/>
            <person name="Hammon N."/>
            <person name="Israni S."/>
            <person name="Dalin E."/>
            <person name="Tice H."/>
            <person name="Pitluck S."/>
            <person name="Saunders E."/>
            <person name="Brettin T."/>
            <person name="Bruce D."/>
            <person name="Han C."/>
            <person name="Tapia R."/>
            <person name="Gilna P."/>
            <person name="Schmutz J."/>
            <person name="Larimer F."/>
            <person name="Land M."/>
            <person name="Hauser L."/>
            <person name="Kyrpides N."/>
            <person name="Mikhailova N."/>
            <person name="Viollier P."/>
            <person name="Stephens C."/>
            <person name="Richardson P."/>
        </authorList>
    </citation>
    <scope>NUCLEOTIDE SEQUENCE [LARGE SCALE GENOMIC DNA]</scope>
    <source>
        <strain evidence="7 8">MCS10</strain>
    </source>
</reference>
<dbReference type="PROSITE" id="PS50110">
    <property type="entry name" value="RESPONSE_REGULATORY"/>
    <property type="match status" value="1"/>
</dbReference>
<dbReference type="KEGG" id="mmr:Mmar10_2699"/>
<name>Q0AL58_MARMM</name>
<dbReference type="OrthoDB" id="3679796at2"/>
<dbReference type="InterPro" id="IPR001789">
    <property type="entry name" value="Sig_transdc_resp-reg_receiver"/>
</dbReference>
<dbReference type="InterPro" id="IPR000792">
    <property type="entry name" value="Tscrpt_reg_LuxR_C"/>
</dbReference>
<dbReference type="CDD" id="cd06170">
    <property type="entry name" value="LuxR_C_like"/>
    <property type="match status" value="1"/>
</dbReference>
<dbReference type="InterPro" id="IPR016032">
    <property type="entry name" value="Sig_transdc_resp-reg_C-effctor"/>
</dbReference>
<dbReference type="SMART" id="SM00448">
    <property type="entry name" value="REC"/>
    <property type="match status" value="1"/>
</dbReference>
<evidence type="ECO:0000259" key="6">
    <source>
        <dbReference type="PROSITE" id="PS50110"/>
    </source>
</evidence>
<feature type="domain" description="Response regulatory" evidence="6">
    <location>
        <begin position="6"/>
        <end position="123"/>
    </location>
</feature>
<dbReference type="Pfam" id="PF00072">
    <property type="entry name" value="Response_reg"/>
    <property type="match status" value="1"/>
</dbReference>
<dbReference type="InterPro" id="IPR039420">
    <property type="entry name" value="WalR-like"/>
</dbReference>
<dbReference type="Gene3D" id="1.10.10.10">
    <property type="entry name" value="Winged helix-like DNA-binding domain superfamily/Winged helix DNA-binding domain"/>
    <property type="match status" value="1"/>
</dbReference>
<feature type="modified residue" description="4-aspartylphosphate" evidence="3">
    <location>
        <position position="58"/>
    </location>
</feature>
<dbReference type="HOGENOM" id="CLU_000445_90_8_5"/>
<feature type="region of interest" description="Disordered" evidence="4">
    <location>
        <begin position="133"/>
        <end position="156"/>
    </location>
</feature>
<dbReference type="Pfam" id="PF00196">
    <property type="entry name" value="GerE"/>
    <property type="match status" value="1"/>
</dbReference>
<evidence type="ECO:0000313" key="8">
    <source>
        <dbReference type="Proteomes" id="UP000001964"/>
    </source>
</evidence>
<dbReference type="RefSeq" id="WP_011644629.1">
    <property type="nucleotide sequence ID" value="NC_008347.1"/>
</dbReference>
<dbReference type="AlphaFoldDB" id="Q0AL58"/>
<proteinExistence type="predicted"/>
<dbReference type="GO" id="GO:0003677">
    <property type="term" value="F:DNA binding"/>
    <property type="evidence" value="ECO:0007669"/>
    <property type="project" value="UniProtKB-KW"/>
</dbReference>
<keyword evidence="8" id="KW-1185">Reference proteome</keyword>
<dbReference type="PROSITE" id="PS50043">
    <property type="entry name" value="HTH_LUXR_2"/>
    <property type="match status" value="1"/>
</dbReference>
<dbReference type="EMBL" id="CP000449">
    <property type="protein sequence ID" value="ABI66985.1"/>
    <property type="molecule type" value="Genomic_DNA"/>
</dbReference>
<dbReference type="eggNOG" id="COG2197">
    <property type="taxonomic scope" value="Bacteria"/>
</dbReference>
<dbReference type="Gene3D" id="3.40.50.2300">
    <property type="match status" value="1"/>
</dbReference>
<gene>
    <name evidence="7" type="ordered locus">Mmar10_2699</name>
</gene>
<organism evidence="7 8">
    <name type="scientific">Maricaulis maris (strain MCS10)</name>
    <name type="common">Caulobacter maris</name>
    <dbReference type="NCBI Taxonomy" id="394221"/>
    <lineage>
        <taxon>Bacteria</taxon>
        <taxon>Pseudomonadati</taxon>
        <taxon>Pseudomonadota</taxon>
        <taxon>Alphaproteobacteria</taxon>
        <taxon>Maricaulales</taxon>
        <taxon>Maricaulaceae</taxon>
        <taxon>Maricaulis</taxon>
    </lineage>
</organism>
<sequence>MSATRRIALVDDHRMFSDGFSALLMQLRDGHIVDVFDDPVDFLKSFQSDSSYDLIILDLVMRTMNGLALLAAIRERKSRCPVLMLSGIGADPPLAEMKKLGARGFVHKSADTETLLAAVDGILAGQTRFFGAPDPDADGDEDDDWPPRGDRPLPRLGQRQLEIVHLMAGGATNKEVAATLNISENTVKSHMRAIFEALDVHTRTACVRKAQALGMI</sequence>
<dbReference type="InterPro" id="IPR011006">
    <property type="entry name" value="CheY-like_superfamily"/>
</dbReference>
<dbReference type="CDD" id="cd17535">
    <property type="entry name" value="REC_NarL-like"/>
    <property type="match status" value="1"/>
</dbReference>
<keyword evidence="2" id="KW-0238">DNA-binding</keyword>
<evidence type="ECO:0000256" key="3">
    <source>
        <dbReference type="PROSITE-ProRule" id="PRU00169"/>
    </source>
</evidence>
<evidence type="ECO:0000256" key="1">
    <source>
        <dbReference type="ARBA" id="ARBA00022553"/>
    </source>
</evidence>
<feature type="compositionally biased region" description="Acidic residues" evidence="4">
    <location>
        <begin position="135"/>
        <end position="144"/>
    </location>
</feature>
<dbReference type="PRINTS" id="PR00038">
    <property type="entry name" value="HTHLUXR"/>
</dbReference>
<keyword evidence="1 3" id="KW-0597">Phosphoprotein</keyword>
<feature type="domain" description="HTH luxR-type" evidence="5">
    <location>
        <begin position="149"/>
        <end position="214"/>
    </location>
</feature>
<dbReference type="SUPFAM" id="SSF52172">
    <property type="entry name" value="CheY-like"/>
    <property type="match status" value="1"/>
</dbReference>
<dbReference type="SUPFAM" id="SSF46894">
    <property type="entry name" value="C-terminal effector domain of the bipartite response regulators"/>
    <property type="match status" value="1"/>
</dbReference>